<evidence type="ECO:0000259" key="3">
    <source>
        <dbReference type="Pfam" id="PF06428"/>
    </source>
</evidence>
<dbReference type="EMBL" id="QWIT01001179">
    <property type="protein sequence ID" value="RMZ19018.1"/>
    <property type="molecule type" value="Genomic_DNA"/>
</dbReference>
<name>A0A3M7I0P3_HORWE</name>
<keyword evidence="1" id="KW-0175">Coiled coil</keyword>
<feature type="compositionally biased region" description="Low complexity" evidence="2">
    <location>
        <begin position="983"/>
        <end position="994"/>
    </location>
</feature>
<feature type="compositionally biased region" description="Basic and acidic residues" evidence="2">
    <location>
        <begin position="884"/>
        <end position="901"/>
    </location>
</feature>
<feature type="compositionally biased region" description="Basic and acidic residues" evidence="2">
    <location>
        <begin position="917"/>
        <end position="928"/>
    </location>
</feature>
<evidence type="ECO:0000313" key="5">
    <source>
        <dbReference type="Proteomes" id="UP000281677"/>
    </source>
</evidence>
<protein>
    <recommendedName>
        <fullName evidence="3">GDP/GTP exchange factor Sec2 N-terminal domain-containing protein</fullName>
    </recommendedName>
</protein>
<dbReference type="AlphaFoldDB" id="A0A3M7I0P3"/>
<dbReference type="Pfam" id="PF25555">
    <property type="entry name" value="RAB3A-like_C"/>
    <property type="match status" value="1"/>
</dbReference>
<feature type="domain" description="GDP/GTP exchange factor Sec2 N-terminal" evidence="3">
    <location>
        <begin position="253"/>
        <end position="392"/>
    </location>
</feature>
<feature type="compositionally biased region" description="Low complexity" evidence="2">
    <location>
        <begin position="517"/>
        <end position="541"/>
    </location>
</feature>
<dbReference type="InterPro" id="IPR009449">
    <property type="entry name" value="Sec2_N"/>
</dbReference>
<feature type="compositionally biased region" description="Low complexity" evidence="2">
    <location>
        <begin position="798"/>
        <end position="813"/>
    </location>
</feature>
<feature type="compositionally biased region" description="Pro residues" evidence="2">
    <location>
        <begin position="116"/>
        <end position="125"/>
    </location>
</feature>
<feature type="region of interest" description="Disordered" evidence="2">
    <location>
        <begin position="472"/>
        <end position="497"/>
    </location>
</feature>
<dbReference type="GO" id="GO:0006887">
    <property type="term" value="P:exocytosis"/>
    <property type="evidence" value="ECO:0007669"/>
    <property type="project" value="TreeGrafter"/>
</dbReference>
<dbReference type="SUPFAM" id="SSF144284">
    <property type="entry name" value="Sec2 N-terminal region"/>
    <property type="match status" value="1"/>
</dbReference>
<feature type="region of interest" description="Disordered" evidence="2">
    <location>
        <begin position="111"/>
        <end position="232"/>
    </location>
</feature>
<dbReference type="Proteomes" id="UP000281677">
    <property type="component" value="Unassembled WGS sequence"/>
</dbReference>
<dbReference type="OrthoDB" id="1748564at2759"/>
<feature type="compositionally biased region" description="Polar residues" evidence="2">
    <location>
        <begin position="476"/>
        <end position="497"/>
    </location>
</feature>
<comment type="caution">
    <text evidence="4">The sequence shown here is derived from an EMBL/GenBank/DDBJ whole genome shotgun (WGS) entry which is preliminary data.</text>
</comment>
<feature type="region of interest" description="Disordered" evidence="2">
    <location>
        <begin position="393"/>
        <end position="412"/>
    </location>
</feature>
<feature type="compositionally biased region" description="Polar residues" evidence="2">
    <location>
        <begin position="132"/>
        <end position="161"/>
    </location>
</feature>
<evidence type="ECO:0000256" key="2">
    <source>
        <dbReference type="SAM" id="MobiDB-lite"/>
    </source>
</evidence>
<dbReference type="GO" id="GO:0051286">
    <property type="term" value="C:cell tip"/>
    <property type="evidence" value="ECO:0007669"/>
    <property type="project" value="TreeGrafter"/>
</dbReference>
<feature type="region of interest" description="Disordered" evidence="2">
    <location>
        <begin position="517"/>
        <end position="550"/>
    </location>
</feature>
<feature type="compositionally biased region" description="Polar residues" evidence="2">
    <location>
        <begin position="818"/>
        <end position="829"/>
    </location>
</feature>
<dbReference type="GO" id="GO:0070319">
    <property type="term" value="C:Golgi to plasma membrane transport vesicle"/>
    <property type="evidence" value="ECO:0007669"/>
    <property type="project" value="TreeGrafter"/>
</dbReference>
<dbReference type="Pfam" id="PF06428">
    <property type="entry name" value="Sec2p"/>
    <property type="match status" value="1"/>
</dbReference>
<proteinExistence type="predicted"/>
<dbReference type="CDD" id="cd21044">
    <property type="entry name" value="Rab11BD_RAB3IP_like"/>
    <property type="match status" value="1"/>
</dbReference>
<dbReference type="Gene3D" id="6.10.140.910">
    <property type="match status" value="1"/>
</dbReference>
<accession>A0A3M7I0P3</accession>
<feature type="compositionally biased region" description="Basic and acidic residues" evidence="2">
    <location>
        <begin position="393"/>
        <end position="406"/>
    </location>
</feature>
<feature type="compositionally biased region" description="Low complexity" evidence="2">
    <location>
        <begin position="1034"/>
        <end position="1090"/>
    </location>
</feature>
<dbReference type="PANTHER" id="PTHR14430:SF0">
    <property type="entry name" value="SEC2P DOMAIN-CONTAINING PROTEIN"/>
    <property type="match status" value="1"/>
</dbReference>
<evidence type="ECO:0000313" key="4">
    <source>
        <dbReference type="EMBL" id="RMZ19018.1"/>
    </source>
</evidence>
<evidence type="ECO:0000256" key="1">
    <source>
        <dbReference type="ARBA" id="ARBA00023054"/>
    </source>
</evidence>
<dbReference type="VEuPathDB" id="FungiDB:BTJ68_09626"/>
<dbReference type="GO" id="GO:0005085">
    <property type="term" value="F:guanyl-nucleotide exchange factor activity"/>
    <property type="evidence" value="ECO:0007669"/>
    <property type="project" value="InterPro"/>
</dbReference>
<feature type="region of interest" description="Disordered" evidence="2">
    <location>
        <begin position="717"/>
        <end position="1132"/>
    </location>
</feature>
<reference evidence="4 5" key="1">
    <citation type="journal article" date="2018" name="BMC Genomics">
        <title>Genomic evidence for intraspecific hybridization in a clonal and extremely halotolerant yeast.</title>
        <authorList>
            <person name="Gostincar C."/>
            <person name="Stajich J.E."/>
            <person name="Zupancic J."/>
            <person name="Zalar P."/>
            <person name="Gunde-Cimerman N."/>
        </authorList>
    </citation>
    <scope>NUCLEOTIDE SEQUENCE [LARGE SCALE GENOMIC DNA]</scope>
    <source>
        <strain evidence="4 5">EXF-120</strain>
    </source>
</reference>
<feature type="region of interest" description="Disordered" evidence="2">
    <location>
        <begin position="351"/>
        <end position="374"/>
    </location>
</feature>
<gene>
    <name evidence="4" type="ORF">D0859_16993</name>
</gene>
<dbReference type="InterPro" id="IPR040351">
    <property type="entry name" value="RAB3IL/RAB3IP/Sec2"/>
</dbReference>
<organism evidence="4 5">
    <name type="scientific">Hortaea werneckii</name>
    <name type="common">Black yeast</name>
    <name type="synonym">Cladosporium werneckii</name>
    <dbReference type="NCBI Taxonomy" id="91943"/>
    <lineage>
        <taxon>Eukaryota</taxon>
        <taxon>Fungi</taxon>
        <taxon>Dikarya</taxon>
        <taxon>Ascomycota</taxon>
        <taxon>Pezizomycotina</taxon>
        <taxon>Dothideomycetes</taxon>
        <taxon>Dothideomycetidae</taxon>
        <taxon>Mycosphaerellales</taxon>
        <taxon>Teratosphaeriaceae</taxon>
        <taxon>Hortaea</taxon>
    </lineage>
</organism>
<feature type="compositionally biased region" description="Polar residues" evidence="2">
    <location>
        <begin position="195"/>
        <end position="206"/>
    </location>
</feature>
<dbReference type="PANTHER" id="PTHR14430">
    <property type="entry name" value="RABIN3-RELATED"/>
    <property type="match status" value="1"/>
</dbReference>
<sequence length="1132" mass="120420">MTARHTHSSTVRGICASNSSAVNLVVGDERTDGANGVHASFMCCARLFLFPSSVVIESATFSVEGRTYSTEILYRTSPEGTAQHSHRLPSISSSGKVAEFLPILSWSNAASTLTSPRPPPPPPNTLEPRSSTPQSQPTAPRPSTLSSFSARLVKSTSSPNIHRTADGRMATLATASPTPVNLRREHADDGIMDTRTGSPVQRSASSPGPAAHLDNQADPQEPQKSQDGSDYKPDLSAEVAMLSTKLVNAINYQTNLDDSLQATRHELEHTQAQLSRVTQAKAKYDDDITNGILVKKAHVDAQIAKLREELAKEKAAREASEKSRKQTEGELENLTTALFEEANGMVAAARKDTEAAEKRNSHLRSQLSDTEELLASQQGQLQDLKTVMERMERASSEQEAAAHRDPSVPSTPINSTTATWDALQFSPNGAALAEVPPNHPLHFSQLLVPVMRNDVSAYADFQELLASARRAMPHSRGNSGSTHKLASASQPDLRTASSPVVPGAFSFGAGLGISNASGPSSSTNNSPSSSTFYSSTSSSGPAHPQQPAPLLKETKFYKRTLTEDLEPTLRLDLAPGLSFLSRRTVLSALLTGNLAVEPFLPATKFYGPVFACALCGESRKPEPYVRKHRFRTSESEDAQRYPLCDYCLNRIRAVGDFLGFLRMVRDGHWRCESEGEARGAWEEATRLRERMFWARLGGGVVPVGAGRGLVAASVAGVSEDGGGGASPITTPAGKSARQSLESIPERRGDGGTEAGQKVVGEEEEGRQNREAVQVVEAKTDVPELVAQPTPQHSRRRSSAAAAAAVDQSAPRASPVVLATSTPEASSQPVSLADPDTEVQALDGGVEGSAATLPQVEPEPSSLPLDEGHAEETSEQLPTQPAPTDMHEQRSTEKEPPQENELRTAASTSSHPDVAAEEMPHEETSRADDEAAASSQPSVVPEAADEQGSATSPSADAGAVQDDSAKIVQADDAARRDGEETEEPSSAAPPAVETPDVPIINEPEPSPPLSSPPQQVEAGQDAPSSSVPEPPPSQPQQQEQEQQKQETPQQQDQQASAADPSPSSAQQQQQQQQSDSLPTPTPQTSAQTSTQIKTEPRRPSGVMARVKAMEAKAQAVEAEKAETASGKLPGAFE</sequence>
<feature type="compositionally biased region" description="Basic and acidic residues" evidence="2">
    <location>
        <begin position="351"/>
        <end position="360"/>
    </location>
</feature>